<dbReference type="AlphaFoldDB" id="A0A927BT13"/>
<comment type="caution">
    <text evidence="1">The sequence shown here is derived from an EMBL/GenBank/DDBJ whole genome shotgun (WGS) entry which is preliminary data.</text>
</comment>
<reference evidence="1" key="1">
    <citation type="submission" date="2020-09" db="EMBL/GenBank/DDBJ databases">
        <title>A novel bacterium of genus Paenibacillus, isolated from South China Sea.</title>
        <authorList>
            <person name="Huang H."/>
            <person name="Mo K."/>
            <person name="Hu Y."/>
        </authorList>
    </citation>
    <scope>NUCLEOTIDE SEQUENCE</scope>
    <source>
        <strain evidence="1">IB182496</strain>
    </source>
</reference>
<accession>A0A927BT13</accession>
<protein>
    <submittedName>
        <fullName evidence="1">Uncharacterized protein</fullName>
    </submittedName>
</protein>
<organism evidence="1 2">
    <name type="scientific">Paenibacillus sabuli</name>
    <dbReference type="NCBI Taxonomy" id="2772509"/>
    <lineage>
        <taxon>Bacteria</taxon>
        <taxon>Bacillati</taxon>
        <taxon>Bacillota</taxon>
        <taxon>Bacilli</taxon>
        <taxon>Bacillales</taxon>
        <taxon>Paenibacillaceae</taxon>
        <taxon>Paenibacillus</taxon>
    </lineage>
</organism>
<dbReference type="EMBL" id="JACXIZ010000021">
    <property type="protein sequence ID" value="MBD2846252.1"/>
    <property type="molecule type" value="Genomic_DNA"/>
</dbReference>
<dbReference type="RefSeq" id="WP_190918485.1">
    <property type="nucleotide sequence ID" value="NZ_JACXIZ010000021.1"/>
</dbReference>
<evidence type="ECO:0000313" key="1">
    <source>
        <dbReference type="EMBL" id="MBD2846252.1"/>
    </source>
</evidence>
<keyword evidence="2" id="KW-1185">Reference proteome</keyword>
<sequence length="87" mass="10242">MTFKPVIQEINSSDYNEDSGLYQFVVTLTNQAKCRLFFSKDPEWKITAVNRLLNIPCPVCRKDYYCNCMSKYAAEFEQQMLETNRLP</sequence>
<evidence type="ECO:0000313" key="2">
    <source>
        <dbReference type="Proteomes" id="UP000621560"/>
    </source>
</evidence>
<dbReference type="Proteomes" id="UP000621560">
    <property type="component" value="Unassembled WGS sequence"/>
</dbReference>
<proteinExistence type="predicted"/>
<gene>
    <name evidence="1" type="ORF">IDH44_13685</name>
</gene>
<name>A0A927BT13_9BACL</name>